<evidence type="ECO:0000313" key="2">
    <source>
        <dbReference type="EMBL" id="PRF64863.1"/>
    </source>
</evidence>
<keyword evidence="1" id="KW-1133">Transmembrane helix</keyword>
<organism evidence="2 3">
    <name type="scientific">Burkholderia multivorans</name>
    <dbReference type="NCBI Taxonomy" id="87883"/>
    <lineage>
        <taxon>Bacteria</taxon>
        <taxon>Pseudomonadati</taxon>
        <taxon>Pseudomonadota</taxon>
        <taxon>Betaproteobacteria</taxon>
        <taxon>Burkholderiales</taxon>
        <taxon>Burkholderiaceae</taxon>
        <taxon>Burkholderia</taxon>
        <taxon>Burkholderia cepacia complex</taxon>
    </lineage>
</organism>
<feature type="transmembrane region" description="Helical" evidence="1">
    <location>
        <begin position="51"/>
        <end position="66"/>
    </location>
</feature>
<keyword evidence="1" id="KW-0472">Membrane</keyword>
<accession>A0A2S9MYJ8</accession>
<sequence length="75" mass="9587">MHHHLMQFQKYQLIDPNLTLLLYLRRLHPHQLRRLYLYLLRLFLLQYQRRRLLRLILLLVLLYRMTPLKQLKLRL</sequence>
<name>A0A2S9MYJ8_9BURK</name>
<proteinExistence type="predicted"/>
<reference evidence="2 3" key="1">
    <citation type="submission" date="2018-03" db="EMBL/GenBank/DDBJ databases">
        <authorList>
            <person name="Keele B.F."/>
        </authorList>
    </citation>
    <scope>NUCLEOTIDE SEQUENCE [LARGE SCALE GENOMIC DNA]</scope>
    <source>
        <strain evidence="2 3">AU19729</strain>
    </source>
</reference>
<evidence type="ECO:0000313" key="3">
    <source>
        <dbReference type="Proteomes" id="UP000238982"/>
    </source>
</evidence>
<gene>
    <name evidence="2" type="ORF">C6Q15_04070</name>
</gene>
<comment type="caution">
    <text evidence="2">The sequence shown here is derived from an EMBL/GenBank/DDBJ whole genome shotgun (WGS) entry which is preliminary data.</text>
</comment>
<dbReference type="Proteomes" id="UP000238982">
    <property type="component" value="Unassembled WGS sequence"/>
</dbReference>
<dbReference type="EMBL" id="PVGH01000025">
    <property type="protein sequence ID" value="PRF64863.1"/>
    <property type="molecule type" value="Genomic_DNA"/>
</dbReference>
<dbReference type="AlphaFoldDB" id="A0A2S9MYJ8"/>
<protein>
    <submittedName>
        <fullName evidence="2">Uncharacterized protein</fullName>
    </submittedName>
</protein>
<evidence type="ECO:0000256" key="1">
    <source>
        <dbReference type="SAM" id="Phobius"/>
    </source>
</evidence>
<keyword evidence="1" id="KW-0812">Transmembrane</keyword>